<dbReference type="EMBL" id="JAWDGP010005460">
    <property type="protein sequence ID" value="KAK3756834.1"/>
    <property type="molecule type" value="Genomic_DNA"/>
</dbReference>
<dbReference type="AlphaFoldDB" id="A0AAE0YT92"/>
<keyword evidence="2" id="KW-1185">Reference proteome</keyword>
<evidence type="ECO:0000313" key="2">
    <source>
        <dbReference type="Proteomes" id="UP001283361"/>
    </source>
</evidence>
<gene>
    <name evidence="1" type="ORF">RRG08_048880</name>
</gene>
<comment type="caution">
    <text evidence="1">The sequence shown here is derived from an EMBL/GenBank/DDBJ whole genome shotgun (WGS) entry which is preliminary data.</text>
</comment>
<reference evidence="1" key="1">
    <citation type="journal article" date="2023" name="G3 (Bethesda)">
        <title>A reference genome for the long-term kleptoplast-retaining sea slug Elysia crispata morphotype clarki.</title>
        <authorList>
            <person name="Eastman K.E."/>
            <person name="Pendleton A.L."/>
            <person name="Shaikh M.A."/>
            <person name="Suttiyut T."/>
            <person name="Ogas R."/>
            <person name="Tomko P."/>
            <person name="Gavelis G."/>
            <person name="Widhalm J.R."/>
            <person name="Wisecaver J.H."/>
        </authorList>
    </citation>
    <scope>NUCLEOTIDE SEQUENCE</scope>
    <source>
        <strain evidence="1">ECLA1</strain>
    </source>
</reference>
<proteinExistence type="predicted"/>
<protein>
    <submittedName>
        <fullName evidence="1">Uncharacterized protein</fullName>
    </submittedName>
</protein>
<dbReference type="Proteomes" id="UP001283361">
    <property type="component" value="Unassembled WGS sequence"/>
</dbReference>
<name>A0AAE0YT92_9GAST</name>
<accession>A0AAE0YT92</accession>
<evidence type="ECO:0000313" key="1">
    <source>
        <dbReference type="EMBL" id="KAK3756834.1"/>
    </source>
</evidence>
<sequence>MLTRLPGVKSCAFTRRIVVFKETFEGLGTSSNNVAVVRNESVSGRNADDICSAYWSFFKKERDTKSFILWGNNCSAQNKNWTFFQFSCHSSEQPRHLG</sequence>
<organism evidence="1 2">
    <name type="scientific">Elysia crispata</name>
    <name type="common">lettuce slug</name>
    <dbReference type="NCBI Taxonomy" id="231223"/>
    <lineage>
        <taxon>Eukaryota</taxon>
        <taxon>Metazoa</taxon>
        <taxon>Spiralia</taxon>
        <taxon>Lophotrochozoa</taxon>
        <taxon>Mollusca</taxon>
        <taxon>Gastropoda</taxon>
        <taxon>Heterobranchia</taxon>
        <taxon>Euthyneura</taxon>
        <taxon>Panpulmonata</taxon>
        <taxon>Sacoglossa</taxon>
        <taxon>Placobranchoidea</taxon>
        <taxon>Plakobranchidae</taxon>
        <taxon>Elysia</taxon>
    </lineage>
</organism>